<protein>
    <submittedName>
        <fullName evidence="1">Uncharacterized protein</fullName>
    </submittedName>
</protein>
<dbReference type="EMBL" id="JH717905">
    <property type="protein sequence ID" value="EWZ33646.1"/>
    <property type="molecule type" value="Genomic_DNA"/>
</dbReference>
<gene>
    <name evidence="1" type="ORF">FOZG_13351</name>
</gene>
<evidence type="ECO:0000313" key="1">
    <source>
        <dbReference type="EMBL" id="EWZ33646.1"/>
    </source>
</evidence>
<proteinExistence type="predicted"/>
<reference evidence="1" key="1">
    <citation type="submission" date="2011-06" db="EMBL/GenBank/DDBJ databases">
        <title>The Genome Sequence of Fusarium oxysporum Fo47.</title>
        <authorList>
            <consortium name="The Broad Institute Genome Sequencing Platform"/>
            <person name="Ma L.-J."/>
            <person name="Gale L.R."/>
            <person name="Schwartz D.C."/>
            <person name="Zhou S."/>
            <person name="Corby-Kistler H."/>
            <person name="Young S.K."/>
            <person name="Zeng Q."/>
            <person name="Gargeya S."/>
            <person name="Fitzgerald M."/>
            <person name="Haas B."/>
            <person name="Abouelleil A."/>
            <person name="Alvarado L."/>
            <person name="Arachchi H.M."/>
            <person name="Berlin A."/>
            <person name="Brown A."/>
            <person name="Chapman S.B."/>
            <person name="Chen Z."/>
            <person name="Dunbar C."/>
            <person name="Freedman E."/>
            <person name="Gearin G."/>
            <person name="Gellesch M."/>
            <person name="Goldberg J."/>
            <person name="Griggs A."/>
            <person name="Gujja S."/>
            <person name="Heiman D."/>
            <person name="Howarth C."/>
            <person name="Larson L."/>
            <person name="Lui A."/>
            <person name="MacDonald P.J.P."/>
            <person name="Mehta T."/>
            <person name="Montmayeur A."/>
            <person name="Murphy C."/>
            <person name="Neiman D."/>
            <person name="Pearson M."/>
            <person name="Priest M."/>
            <person name="Roberts A."/>
            <person name="Saif S."/>
            <person name="Shea T."/>
            <person name="Shenoy N."/>
            <person name="Sisk P."/>
            <person name="Stolte C."/>
            <person name="Sykes S."/>
            <person name="Wortman J."/>
            <person name="Nusbaum C."/>
            <person name="Birren B."/>
        </authorList>
    </citation>
    <scope>NUCLEOTIDE SEQUENCE [LARGE SCALE GENOMIC DNA]</scope>
    <source>
        <strain evidence="1">Fo47</strain>
    </source>
</reference>
<accession>W9JNS8</accession>
<organism evidence="1">
    <name type="scientific">Fusarium oxysporum Fo47</name>
    <dbReference type="NCBI Taxonomy" id="660027"/>
    <lineage>
        <taxon>Eukaryota</taxon>
        <taxon>Fungi</taxon>
        <taxon>Dikarya</taxon>
        <taxon>Ascomycota</taxon>
        <taxon>Pezizomycotina</taxon>
        <taxon>Sordariomycetes</taxon>
        <taxon>Hypocreomycetidae</taxon>
        <taxon>Hypocreales</taxon>
        <taxon>Nectriaceae</taxon>
        <taxon>Fusarium</taxon>
        <taxon>Fusarium oxysporum species complex</taxon>
    </lineage>
</organism>
<name>W9JNS8_FUSOX</name>
<reference evidence="1" key="2">
    <citation type="submission" date="2012-06" db="EMBL/GenBank/DDBJ databases">
        <title>Annotation of the Genome Sequence of Fusarium oxysporum Fo47.</title>
        <authorList>
            <consortium name="The Broad Institute Genomics Platform"/>
            <person name="Ma L.-J."/>
            <person name="Corby-Kistler H."/>
            <person name="Broz K."/>
            <person name="Gale L.R."/>
            <person name="Jonkers W."/>
            <person name="O'Donnell K."/>
            <person name="Ploetz R."/>
            <person name="Steinberg C."/>
            <person name="Schwartz D.C."/>
            <person name="VanEtten H."/>
            <person name="Zhou S."/>
            <person name="Young S.K."/>
            <person name="Zeng Q."/>
            <person name="Gargeya S."/>
            <person name="Fitzgerald M."/>
            <person name="Abouelleil A."/>
            <person name="Alvarado L."/>
            <person name="Chapman S.B."/>
            <person name="Gainer-Dewar J."/>
            <person name="Goldberg J."/>
            <person name="Griggs A."/>
            <person name="Gujja S."/>
            <person name="Hansen M."/>
            <person name="Howarth C."/>
            <person name="Imamovic A."/>
            <person name="Ireland A."/>
            <person name="Larimer J."/>
            <person name="McCowan C."/>
            <person name="Murphy C."/>
            <person name="Pearson M."/>
            <person name="Poon T.W."/>
            <person name="Priest M."/>
            <person name="Roberts A."/>
            <person name="Saif S."/>
            <person name="Shea T."/>
            <person name="Sykes S."/>
            <person name="Wortman J."/>
            <person name="Nusbaum C."/>
            <person name="Birren B."/>
        </authorList>
    </citation>
    <scope>NUCLEOTIDE SEQUENCE</scope>
    <source>
        <strain evidence="1">Fo47</strain>
    </source>
</reference>
<dbReference type="HOGENOM" id="CLU_2922672_0_0_1"/>
<sequence length="63" mass="7292">MAWHNVKLHLNEVHAAYPKETPEILGTILEIEFRDEADLAGENGDMARFRLTASWLRWSLLSK</sequence>
<dbReference type="VEuPathDB" id="FungiDB:FOZG_13351"/>
<dbReference type="AlphaFoldDB" id="W9JNS8"/>
<dbReference type="Proteomes" id="UP000030766">
    <property type="component" value="Unassembled WGS sequence"/>
</dbReference>